<dbReference type="SMART" id="SM00320">
    <property type="entry name" value="WD40"/>
    <property type="match status" value="2"/>
</dbReference>
<protein>
    <submittedName>
        <fullName evidence="1">Uncharacterized protein</fullName>
    </submittedName>
</protein>
<dbReference type="PANTHER" id="PTHR44376:SF22">
    <property type="entry name" value="TRANSCRIPTIONAL COREPRESSOR LEUNIG_HOMOLOG"/>
    <property type="match status" value="1"/>
</dbReference>
<dbReference type="InterPro" id="IPR044716">
    <property type="entry name" value="LEUNIG-like"/>
</dbReference>
<dbReference type="PANTHER" id="PTHR44376">
    <property type="entry name" value="TRANSCRIPTIONAL REGULATOR OF FILAMENTOUS GROWTH FLO8"/>
    <property type="match status" value="1"/>
</dbReference>
<dbReference type="AlphaFoldDB" id="A0A4D6MA45"/>
<dbReference type="InterPro" id="IPR015943">
    <property type="entry name" value="WD40/YVTN_repeat-like_dom_sf"/>
</dbReference>
<gene>
    <name evidence="1" type="ORF">DEO72_LG6g1978</name>
</gene>
<dbReference type="GO" id="GO:0003714">
    <property type="term" value="F:transcription corepressor activity"/>
    <property type="evidence" value="ECO:0007669"/>
    <property type="project" value="InterPro"/>
</dbReference>
<evidence type="ECO:0000313" key="1">
    <source>
        <dbReference type="EMBL" id="QCD97268.1"/>
    </source>
</evidence>
<organism evidence="1 2">
    <name type="scientific">Vigna unguiculata</name>
    <name type="common">Cowpea</name>
    <dbReference type="NCBI Taxonomy" id="3917"/>
    <lineage>
        <taxon>Eukaryota</taxon>
        <taxon>Viridiplantae</taxon>
        <taxon>Streptophyta</taxon>
        <taxon>Embryophyta</taxon>
        <taxon>Tracheophyta</taxon>
        <taxon>Spermatophyta</taxon>
        <taxon>Magnoliopsida</taxon>
        <taxon>eudicotyledons</taxon>
        <taxon>Gunneridae</taxon>
        <taxon>Pentapetalae</taxon>
        <taxon>rosids</taxon>
        <taxon>fabids</taxon>
        <taxon>Fabales</taxon>
        <taxon>Fabaceae</taxon>
        <taxon>Papilionoideae</taxon>
        <taxon>50 kb inversion clade</taxon>
        <taxon>NPAAA clade</taxon>
        <taxon>indigoferoid/millettioid clade</taxon>
        <taxon>Phaseoleae</taxon>
        <taxon>Vigna</taxon>
    </lineage>
</organism>
<proteinExistence type="predicted"/>
<dbReference type="Gene3D" id="2.130.10.10">
    <property type="entry name" value="YVTN repeat-like/Quinoprotein amine dehydrogenase"/>
    <property type="match status" value="2"/>
</dbReference>
<accession>A0A4D6MA45</accession>
<reference evidence="1 2" key="1">
    <citation type="submission" date="2019-04" db="EMBL/GenBank/DDBJ databases">
        <title>An improved genome assembly and genetic linkage map for asparagus bean, Vigna unguiculata ssp. sesquipedialis.</title>
        <authorList>
            <person name="Xia Q."/>
            <person name="Zhang R."/>
            <person name="Dong Y."/>
        </authorList>
    </citation>
    <scope>NUCLEOTIDE SEQUENCE [LARGE SCALE GENOMIC DNA]</scope>
    <source>
        <tissue evidence="1">Leaf</tissue>
    </source>
</reference>
<name>A0A4D6MA45_VIGUN</name>
<dbReference type="InterPro" id="IPR036322">
    <property type="entry name" value="WD40_repeat_dom_sf"/>
</dbReference>
<keyword evidence="2" id="KW-1185">Reference proteome</keyword>
<dbReference type="Pfam" id="PF00400">
    <property type="entry name" value="WD40"/>
    <property type="match status" value="2"/>
</dbReference>
<dbReference type="Proteomes" id="UP000501690">
    <property type="component" value="Linkage Group LG6"/>
</dbReference>
<dbReference type="InterPro" id="IPR001680">
    <property type="entry name" value="WD40_rpt"/>
</dbReference>
<dbReference type="EMBL" id="CP039350">
    <property type="protein sequence ID" value="QCD97268.1"/>
    <property type="molecule type" value="Genomic_DNA"/>
</dbReference>
<evidence type="ECO:0000313" key="2">
    <source>
        <dbReference type="Proteomes" id="UP000501690"/>
    </source>
</evidence>
<dbReference type="SUPFAM" id="SSF50978">
    <property type="entry name" value="WD40 repeat-like"/>
    <property type="match status" value="1"/>
</dbReference>
<sequence>MEPQLKLGTYLSSRWSWRSELSANRSLTVVPLFSRWSWTLFSRNSQCRGGCQGGGEEKRVWLATTTWWPVCFAVASGDVSGREASAENGNRRERVRGGRDWVDDNVESFLSNDGGDGGNVYGAVKQSPAEQQKESSKGFTFAEVSSIRSRNIKVTCCHFSSDGKWLASAGDVMKVVFWNMDTFKTENSPMYDNVESFLSNDGGDGGNVYGAVKQSPAEQQKESSKGFTFAEVSSIRSRNIKVTCCHFSSDGKWLASAGDVMKTELFCYCDGENEIRFWNINSSNCFRATKGVYSRVRFQPRLGHLPAARLETNKLFPVGLTNFPNHWNRPETDQKQTPPHAMSNLQPITLVVKIFLRA</sequence>